<keyword evidence="7" id="KW-0472">Membrane</keyword>
<evidence type="ECO:0000256" key="5">
    <source>
        <dbReference type="ARBA" id="ARBA00023180"/>
    </source>
</evidence>
<evidence type="ECO:0000313" key="8">
    <source>
        <dbReference type="EMBL" id="KAK3709182.1"/>
    </source>
</evidence>
<keyword evidence="9" id="KW-1185">Reference proteome</keyword>
<evidence type="ECO:0000256" key="1">
    <source>
        <dbReference type="ARBA" id="ARBA00022448"/>
    </source>
</evidence>
<dbReference type="GO" id="GO:0005886">
    <property type="term" value="C:plasma membrane"/>
    <property type="evidence" value="ECO:0007669"/>
    <property type="project" value="TreeGrafter"/>
</dbReference>
<evidence type="ECO:0000256" key="7">
    <source>
        <dbReference type="SAM" id="Phobius"/>
    </source>
</evidence>
<feature type="transmembrane region" description="Helical" evidence="7">
    <location>
        <begin position="6"/>
        <end position="25"/>
    </location>
</feature>
<evidence type="ECO:0000313" key="9">
    <source>
        <dbReference type="Proteomes" id="UP001283361"/>
    </source>
</evidence>
<evidence type="ECO:0000256" key="6">
    <source>
        <dbReference type="ARBA" id="ARBA00023201"/>
    </source>
</evidence>
<accession>A0AAE1CLG0</accession>
<dbReference type="GO" id="GO:0008292">
    <property type="term" value="P:acetylcholine biosynthetic process"/>
    <property type="evidence" value="ECO:0007669"/>
    <property type="project" value="TreeGrafter"/>
</dbReference>
<keyword evidence="3" id="KW-0915">Sodium</keyword>
<gene>
    <name evidence="8" type="ORF">RRG08_030861</name>
</gene>
<evidence type="ECO:0000256" key="2">
    <source>
        <dbReference type="ARBA" id="ARBA00022847"/>
    </source>
</evidence>
<dbReference type="InterPro" id="IPR052244">
    <property type="entry name" value="Choline_transporter"/>
</dbReference>
<dbReference type="PANTHER" id="PTHR45897">
    <property type="entry name" value="HIGH-AFFINITY CHOLINE TRANSPORTER 1"/>
    <property type="match status" value="1"/>
</dbReference>
<dbReference type="AlphaFoldDB" id="A0AAE1CLG0"/>
<dbReference type="GO" id="GO:0005307">
    <property type="term" value="F:choline:sodium symporter activity"/>
    <property type="evidence" value="ECO:0007669"/>
    <property type="project" value="TreeGrafter"/>
</dbReference>
<keyword evidence="7" id="KW-0812">Transmembrane</keyword>
<organism evidence="8 9">
    <name type="scientific">Elysia crispata</name>
    <name type="common">lettuce slug</name>
    <dbReference type="NCBI Taxonomy" id="231223"/>
    <lineage>
        <taxon>Eukaryota</taxon>
        <taxon>Metazoa</taxon>
        <taxon>Spiralia</taxon>
        <taxon>Lophotrochozoa</taxon>
        <taxon>Mollusca</taxon>
        <taxon>Gastropoda</taxon>
        <taxon>Heterobranchia</taxon>
        <taxon>Euthyneura</taxon>
        <taxon>Panpulmonata</taxon>
        <taxon>Sacoglossa</taxon>
        <taxon>Placobranchoidea</taxon>
        <taxon>Plakobranchidae</taxon>
        <taxon>Elysia</taxon>
    </lineage>
</organism>
<dbReference type="EMBL" id="JAWDGP010007673">
    <property type="protein sequence ID" value="KAK3709182.1"/>
    <property type="molecule type" value="Genomic_DNA"/>
</dbReference>
<sequence length="209" mass="22774">MAIHIPGLMAIIVFYLLIVAVGIWASRKSKQSGATADSEDVMLAGRNIGLLIGIFTMTVDHFHLCELSKWITRFNELSVFKSTVLAIGRSRTVSFASRVCSSLPDLPAWVMDKLDSPHRYRPVEGETLSGGSFLSGVTCSSLTKQISGRSVTCFPLLPIVGEFDLAVTTCDLVRPELVPYNLSPLQASDSSDSLLEIGVYATLHKNILR</sequence>
<keyword evidence="4" id="KW-0406">Ion transport</keyword>
<protein>
    <submittedName>
        <fullName evidence="8">Uncharacterized protein</fullName>
    </submittedName>
</protein>
<evidence type="ECO:0000256" key="3">
    <source>
        <dbReference type="ARBA" id="ARBA00023053"/>
    </source>
</evidence>
<dbReference type="InterPro" id="IPR001734">
    <property type="entry name" value="Na/solute_symporter"/>
</dbReference>
<dbReference type="Proteomes" id="UP001283361">
    <property type="component" value="Unassembled WGS sequence"/>
</dbReference>
<keyword evidence="1" id="KW-0813">Transport</keyword>
<name>A0AAE1CLG0_9GAST</name>
<keyword evidence="2" id="KW-0769">Symport</keyword>
<dbReference type="PANTHER" id="PTHR45897:SF4">
    <property type="entry name" value="HIGH-AFFINITY CHOLINE TRANSPORTER 1"/>
    <property type="match status" value="1"/>
</dbReference>
<comment type="caution">
    <text evidence="8">The sequence shown here is derived from an EMBL/GenBank/DDBJ whole genome shotgun (WGS) entry which is preliminary data.</text>
</comment>
<keyword evidence="6" id="KW-0739">Sodium transport</keyword>
<proteinExistence type="predicted"/>
<dbReference type="PROSITE" id="PS50283">
    <property type="entry name" value="NA_SOLUT_SYMP_3"/>
    <property type="match status" value="1"/>
</dbReference>
<keyword evidence="7" id="KW-1133">Transmembrane helix</keyword>
<reference evidence="8" key="1">
    <citation type="journal article" date="2023" name="G3 (Bethesda)">
        <title>A reference genome for the long-term kleptoplast-retaining sea slug Elysia crispata morphotype clarki.</title>
        <authorList>
            <person name="Eastman K.E."/>
            <person name="Pendleton A.L."/>
            <person name="Shaikh M.A."/>
            <person name="Suttiyut T."/>
            <person name="Ogas R."/>
            <person name="Tomko P."/>
            <person name="Gavelis G."/>
            <person name="Widhalm J.R."/>
            <person name="Wisecaver J.H."/>
        </authorList>
    </citation>
    <scope>NUCLEOTIDE SEQUENCE</scope>
    <source>
        <strain evidence="8">ECLA1</strain>
    </source>
</reference>
<evidence type="ECO:0000256" key="4">
    <source>
        <dbReference type="ARBA" id="ARBA00023065"/>
    </source>
</evidence>
<keyword evidence="5" id="KW-0325">Glycoprotein</keyword>